<dbReference type="RefSeq" id="WP_342854615.1">
    <property type="nucleotide sequence ID" value="NZ_JBBMRA010000011.1"/>
</dbReference>
<dbReference type="Pfam" id="PF07963">
    <property type="entry name" value="N_methyl"/>
    <property type="match status" value="1"/>
</dbReference>
<gene>
    <name evidence="2" type="ORF">WNY58_11800</name>
</gene>
<evidence type="ECO:0000313" key="3">
    <source>
        <dbReference type="Proteomes" id="UP001449225"/>
    </source>
</evidence>
<evidence type="ECO:0000256" key="1">
    <source>
        <dbReference type="SAM" id="Phobius"/>
    </source>
</evidence>
<dbReference type="NCBIfam" id="TIGR02532">
    <property type="entry name" value="IV_pilin_GFxxxE"/>
    <property type="match status" value="1"/>
</dbReference>
<keyword evidence="1" id="KW-1133">Transmembrane helix</keyword>
<dbReference type="PROSITE" id="PS00409">
    <property type="entry name" value="PROKAR_NTER_METHYL"/>
    <property type="match status" value="1"/>
</dbReference>
<keyword evidence="1" id="KW-0812">Transmembrane</keyword>
<name>A0ABU9TTN5_9GAMM</name>
<organism evidence="2 3">
    <name type="scientific">Neptuniibacter pectenicola</name>
    <dbReference type="NCBI Taxonomy" id="1806669"/>
    <lineage>
        <taxon>Bacteria</taxon>
        <taxon>Pseudomonadati</taxon>
        <taxon>Pseudomonadota</taxon>
        <taxon>Gammaproteobacteria</taxon>
        <taxon>Oceanospirillales</taxon>
        <taxon>Oceanospirillaceae</taxon>
        <taxon>Neptuniibacter</taxon>
    </lineage>
</organism>
<dbReference type="Gene3D" id="3.30.700.10">
    <property type="entry name" value="Glycoprotein, Type 4 Pilin"/>
    <property type="match status" value="1"/>
</dbReference>
<sequence length="298" mass="32174">MGFCRKHTSQSGFTLIELIVVITLLGIISLVTVGFITSTMQGYADLTRRDQLSSAVRVAIERMAREIRNALPNSIRVNSDGNCLEFIPSLAASRYISVPLSASSARSSVVSVPFAVEPPQGRIAVYPIDTNNGDEPTRTSNPIYDLDSWSIISPMMSASSVLAAESGTVDVMLSAVHAFPTDSPSLRYFIVDEPVSFCVVGTDLYRFQGVTASNYSYAIDQPDGATLLSSLSEPQAALLASDIVSPVGSASFKYSDATLLRNGIVLFDLFVQDQQLSVSDPTQESIRIQFEVQVKNVP</sequence>
<dbReference type="SUPFAM" id="SSF54523">
    <property type="entry name" value="Pili subunits"/>
    <property type="match status" value="1"/>
</dbReference>
<dbReference type="EMBL" id="JBBMRA010000011">
    <property type="protein sequence ID" value="MEM5537075.1"/>
    <property type="molecule type" value="Genomic_DNA"/>
</dbReference>
<reference evidence="2 3" key="1">
    <citation type="submission" date="2024-03" db="EMBL/GenBank/DDBJ databases">
        <title>Community enrichment and isolation of bacterial strains for fucoidan degradation.</title>
        <authorList>
            <person name="Sichert A."/>
        </authorList>
    </citation>
    <scope>NUCLEOTIDE SEQUENCE [LARGE SCALE GENOMIC DNA]</scope>
    <source>
        <strain evidence="2 3">AS76</strain>
    </source>
</reference>
<keyword evidence="1" id="KW-0472">Membrane</keyword>
<keyword evidence="3" id="KW-1185">Reference proteome</keyword>
<dbReference type="Proteomes" id="UP001449225">
    <property type="component" value="Unassembled WGS sequence"/>
</dbReference>
<feature type="transmembrane region" description="Helical" evidence="1">
    <location>
        <begin position="12"/>
        <end position="36"/>
    </location>
</feature>
<dbReference type="InterPro" id="IPR045584">
    <property type="entry name" value="Pilin-like"/>
</dbReference>
<comment type="caution">
    <text evidence="2">The sequence shown here is derived from an EMBL/GenBank/DDBJ whole genome shotgun (WGS) entry which is preliminary data.</text>
</comment>
<accession>A0ABU9TTN5</accession>
<proteinExistence type="predicted"/>
<evidence type="ECO:0000313" key="2">
    <source>
        <dbReference type="EMBL" id="MEM5537075.1"/>
    </source>
</evidence>
<protein>
    <submittedName>
        <fullName evidence="2">Type II secretion system protein</fullName>
    </submittedName>
</protein>
<dbReference type="InterPro" id="IPR012902">
    <property type="entry name" value="N_methyl_site"/>
</dbReference>